<dbReference type="EMBL" id="JALIEB010000005">
    <property type="protein sequence ID" value="MCV3271627.1"/>
    <property type="molecule type" value="Genomic_DNA"/>
</dbReference>
<proteinExistence type="predicted"/>
<name>A0ABT3BDH5_9RHOB</name>
<evidence type="ECO:0000313" key="2">
    <source>
        <dbReference type="Proteomes" id="UP001208690"/>
    </source>
</evidence>
<sequence>MFASAISLFWSIPDARGATGPAPRRRPSPIFIGDAVQPWGRETLLLEILRRDAEDQPFE</sequence>
<reference evidence="1 2" key="1">
    <citation type="submission" date="2022-04" db="EMBL/GenBank/DDBJ databases">
        <title>Roseobacter sp. WL0113 is a bacterium isolated from neritic sediment.</title>
        <authorList>
            <person name="Wang L."/>
            <person name="He W."/>
            <person name="Zhang D.-F."/>
        </authorList>
    </citation>
    <scope>NUCLEOTIDE SEQUENCE [LARGE SCALE GENOMIC DNA]</scope>
    <source>
        <strain evidence="1 2">WL0113</strain>
    </source>
</reference>
<dbReference type="Proteomes" id="UP001208690">
    <property type="component" value="Unassembled WGS sequence"/>
</dbReference>
<comment type="caution">
    <text evidence="1">The sequence shown here is derived from an EMBL/GenBank/DDBJ whole genome shotgun (WGS) entry which is preliminary data.</text>
</comment>
<gene>
    <name evidence="1" type="ORF">MUB52_09320</name>
</gene>
<evidence type="ECO:0000313" key="1">
    <source>
        <dbReference type="EMBL" id="MCV3271627.1"/>
    </source>
</evidence>
<dbReference type="RefSeq" id="WP_263843953.1">
    <property type="nucleotide sequence ID" value="NZ_JALIEB010000005.1"/>
</dbReference>
<protein>
    <submittedName>
        <fullName evidence="1">Uncharacterized protein</fullName>
    </submittedName>
</protein>
<organism evidence="1 2">
    <name type="scientific">Roseobacter sinensis</name>
    <dbReference type="NCBI Taxonomy" id="2931391"/>
    <lineage>
        <taxon>Bacteria</taxon>
        <taxon>Pseudomonadati</taxon>
        <taxon>Pseudomonadota</taxon>
        <taxon>Alphaproteobacteria</taxon>
        <taxon>Rhodobacterales</taxon>
        <taxon>Roseobacteraceae</taxon>
        <taxon>Roseobacter</taxon>
    </lineage>
</organism>
<accession>A0ABT3BDH5</accession>
<keyword evidence="2" id="KW-1185">Reference proteome</keyword>